<comment type="caution">
    <text evidence="2">The sequence shown here is derived from an EMBL/GenBank/DDBJ whole genome shotgun (WGS) entry which is preliminary data.</text>
</comment>
<name>A0A4R7USG1_9PSEU</name>
<dbReference type="InterPro" id="IPR002921">
    <property type="entry name" value="Fungal_lipase-type"/>
</dbReference>
<keyword evidence="3" id="KW-1185">Reference proteome</keyword>
<accession>A0A4R7USG1</accession>
<evidence type="ECO:0000313" key="3">
    <source>
        <dbReference type="Proteomes" id="UP000294927"/>
    </source>
</evidence>
<dbReference type="Pfam" id="PF01764">
    <property type="entry name" value="Lipase_3"/>
    <property type="match status" value="1"/>
</dbReference>
<gene>
    <name evidence="2" type="ORF">CLV71_13317</name>
</gene>
<dbReference type="SUPFAM" id="SSF53474">
    <property type="entry name" value="alpha/beta-Hydrolases"/>
    <property type="match status" value="1"/>
</dbReference>
<reference evidence="2 3" key="1">
    <citation type="submission" date="2019-03" db="EMBL/GenBank/DDBJ databases">
        <title>Genomic Encyclopedia of Archaeal and Bacterial Type Strains, Phase II (KMG-II): from individual species to whole genera.</title>
        <authorList>
            <person name="Goeker M."/>
        </authorList>
    </citation>
    <scope>NUCLEOTIDE SEQUENCE [LARGE SCALE GENOMIC DNA]</scope>
    <source>
        <strain evidence="2 3">DSM 45499</strain>
    </source>
</reference>
<dbReference type="AlphaFoldDB" id="A0A4R7USG1"/>
<dbReference type="PANTHER" id="PTHR46086">
    <property type="entry name" value="ALPHA/BETA-HYDROLASES SUPERFAMILY PROTEIN"/>
    <property type="match status" value="1"/>
</dbReference>
<dbReference type="OrthoDB" id="5522031at2"/>
<feature type="domain" description="Fungal lipase-type" evidence="1">
    <location>
        <begin position="75"/>
        <end position="208"/>
    </location>
</feature>
<dbReference type="GO" id="GO:0004806">
    <property type="term" value="F:triacylglycerol lipase activity"/>
    <property type="evidence" value="ECO:0007669"/>
    <property type="project" value="InterPro"/>
</dbReference>
<evidence type="ECO:0000259" key="1">
    <source>
        <dbReference type="Pfam" id="PF01764"/>
    </source>
</evidence>
<protein>
    <submittedName>
        <fullName evidence="2">Lipase (Class 3)</fullName>
    </submittedName>
</protein>
<dbReference type="EMBL" id="SOCP01000033">
    <property type="protein sequence ID" value="TDV35921.1"/>
    <property type="molecule type" value="Genomic_DNA"/>
</dbReference>
<evidence type="ECO:0000313" key="2">
    <source>
        <dbReference type="EMBL" id="TDV35921.1"/>
    </source>
</evidence>
<organism evidence="2 3">
    <name type="scientific">Actinophytocola oryzae</name>
    <dbReference type="NCBI Taxonomy" id="502181"/>
    <lineage>
        <taxon>Bacteria</taxon>
        <taxon>Bacillati</taxon>
        <taxon>Actinomycetota</taxon>
        <taxon>Actinomycetes</taxon>
        <taxon>Pseudonocardiales</taxon>
        <taxon>Pseudonocardiaceae</taxon>
    </lineage>
</organism>
<proteinExistence type="predicted"/>
<dbReference type="PANTHER" id="PTHR46086:SF3">
    <property type="entry name" value="TRIACYLGLYCEROL LIPASE OBL1"/>
    <property type="match status" value="1"/>
</dbReference>
<dbReference type="CDD" id="cd00519">
    <property type="entry name" value="Lipase_3"/>
    <property type="match status" value="1"/>
</dbReference>
<dbReference type="Gene3D" id="3.40.50.1820">
    <property type="entry name" value="alpha/beta hydrolase"/>
    <property type="match status" value="1"/>
</dbReference>
<dbReference type="Proteomes" id="UP000294927">
    <property type="component" value="Unassembled WGS sequence"/>
</dbReference>
<dbReference type="GO" id="GO:0006629">
    <property type="term" value="P:lipid metabolic process"/>
    <property type="evidence" value="ECO:0007669"/>
    <property type="project" value="InterPro"/>
</dbReference>
<dbReference type="InterPro" id="IPR029058">
    <property type="entry name" value="AB_hydrolase_fold"/>
</dbReference>
<dbReference type="RefSeq" id="WP_133909312.1">
    <property type="nucleotide sequence ID" value="NZ_SOCP01000033.1"/>
</dbReference>
<dbReference type="InterPro" id="IPR044819">
    <property type="entry name" value="OBL-like"/>
</dbReference>
<sequence length="272" mass="30024">MTLPTLDHRVTGYSARQAYCMAKAADLAYKDPRTIESTAREWGFEEVRHHHTTFTPPFALTDTQAYTMASPTMIVTAFRGTEPVQTRDWLSDTTTPPWPGPSGVGLMHYGFAEALVAVFPEVRAAITELRDQDQTIWFTGHSLGGALAMLAAARLHFEEPSLTANGVYTYGQPRTCDRVLADAYDKALGGRTFRVVNNNDIVAQVPPEPVFHHVREIRYIDSSGKVQESQPLADNLLDRGKGLTADAFAPGSDGLRDHLMKAYLTALEKNVD</sequence>